<dbReference type="EMBL" id="PGGS01000170">
    <property type="protein sequence ID" value="PNH07622.1"/>
    <property type="molecule type" value="Genomic_DNA"/>
</dbReference>
<sequence length="186" mass="20499">MVRQKVLLWRESAAGMSTLAYYLSQNIIDQLWVFTAPALSLGVYYYLTLPRVPFSELYVVGVFVCWWASGMAYMVSAVLPPQNVLMAGVFVSLIFGAFLHGLSPSIASARGTLLEGVLGLSYNRWAMEIVTINELKYYQVWAVTAVGGCEKGLGGSSSVTAWCLHRGSLQQQHTPGRSGPRYTRAY</sequence>
<dbReference type="GO" id="GO:0016020">
    <property type="term" value="C:membrane"/>
    <property type="evidence" value="ECO:0007669"/>
    <property type="project" value="UniProtKB-SubCell"/>
</dbReference>
<evidence type="ECO:0000313" key="9">
    <source>
        <dbReference type="Proteomes" id="UP000236333"/>
    </source>
</evidence>
<keyword evidence="4 6" id="KW-1133">Transmembrane helix</keyword>
<keyword evidence="3 6" id="KW-0812">Transmembrane</keyword>
<keyword evidence="5 6" id="KW-0472">Membrane</keyword>
<proteinExistence type="predicted"/>
<accession>A0A2J8A509</accession>
<keyword evidence="2" id="KW-0813">Transport</keyword>
<evidence type="ECO:0000259" key="7">
    <source>
        <dbReference type="Pfam" id="PF19055"/>
    </source>
</evidence>
<dbReference type="PANTHER" id="PTHR48041:SF91">
    <property type="entry name" value="ABC TRANSPORTER G FAMILY MEMBER 28"/>
    <property type="match status" value="1"/>
</dbReference>
<evidence type="ECO:0000313" key="8">
    <source>
        <dbReference type="EMBL" id="PNH07622.1"/>
    </source>
</evidence>
<dbReference type="InterPro" id="IPR043926">
    <property type="entry name" value="ABCG_dom"/>
</dbReference>
<evidence type="ECO:0000256" key="5">
    <source>
        <dbReference type="ARBA" id="ARBA00023136"/>
    </source>
</evidence>
<evidence type="ECO:0000256" key="2">
    <source>
        <dbReference type="ARBA" id="ARBA00022448"/>
    </source>
</evidence>
<keyword evidence="9" id="KW-1185">Reference proteome</keyword>
<dbReference type="InterPro" id="IPR050352">
    <property type="entry name" value="ABCG_transporters"/>
</dbReference>
<evidence type="ECO:0000256" key="3">
    <source>
        <dbReference type="ARBA" id="ARBA00022692"/>
    </source>
</evidence>
<evidence type="ECO:0000256" key="4">
    <source>
        <dbReference type="ARBA" id="ARBA00022989"/>
    </source>
</evidence>
<protein>
    <submittedName>
        <fullName evidence="8">ABC transporter G family member 28</fullName>
    </submittedName>
</protein>
<evidence type="ECO:0000256" key="6">
    <source>
        <dbReference type="SAM" id="Phobius"/>
    </source>
</evidence>
<dbReference type="Pfam" id="PF19055">
    <property type="entry name" value="ABC2_membrane_7"/>
    <property type="match status" value="1"/>
</dbReference>
<feature type="transmembrane region" description="Helical" evidence="6">
    <location>
        <begin position="84"/>
        <end position="102"/>
    </location>
</feature>
<evidence type="ECO:0000256" key="1">
    <source>
        <dbReference type="ARBA" id="ARBA00004141"/>
    </source>
</evidence>
<name>A0A2J8A509_9CHLO</name>
<feature type="domain" description="ABC transporter family G" evidence="7">
    <location>
        <begin position="4"/>
        <end position="148"/>
    </location>
</feature>
<organism evidence="8 9">
    <name type="scientific">Tetrabaena socialis</name>
    <dbReference type="NCBI Taxonomy" id="47790"/>
    <lineage>
        <taxon>Eukaryota</taxon>
        <taxon>Viridiplantae</taxon>
        <taxon>Chlorophyta</taxon>
        <taxon>core chlorophytes</taxon>
        <taxon>Chlorophyceae</taxon>
        <taxon>CS clade</taxon>
        <taxon>Chlamydomonadales</taxon>
        <taxon>Tetrabaenaceae</taxon>
        <taxon>Tetrabaena</taxon>
    </lineage>
</organism>
<dbReference type="OrthoDB" id="1720926at2759"/>
<dbReference type="PANTHER" id="PTHR48041">
    <property type="entry name" value="ABC TRANSPORTER G FAMILY MEMBER 28"/>
    <property type="match status" value="1"/>
</dbReference>
<dbReference type="Proteomes" id="UP000236333">
    <property type="component" value="Unassembled WGS sequence"/>
</dbReference>
<reference evidence="8 9" key="1">
    <citation type="journal article" date="2017" name="Mol. Biol. Evol.">
        <title>The 4-celled Tetrabaena socialis nuclear genome reveals the essential components for genetic control of cell number at the origin of multicellularity in the volvocine lineage.</title>
        <authorList>
            <person name="Featherston J."/>
            <person name="Arakaki Y."/>
            <person name="Hanschen E.R."/>
            <person name="Ferris P.J."/>
            <person name="Michod R.E."/>
            <person name="Olson B.J.S.C."/>
            <person name="Nozaki H."/>
            <person name="Durand P.M."/>
        </authorList>
    </citation>
    <scope>NUCLEOTIDE SEQUENCE [LARGE SCALE GENOMIC DNA]</scope>
    <source>
        <strain evidence="8 9">NIES-571</strain>
    </source>
</reference>
<feature type="transmembrane region" description="Helical" evidence="6">
    <location>
        <begin position="59"/>
        <end position="78"/>
    </location>
</feature>
<gene>
    <name evidence="8" type="ORF">TSOC_005905</name>
</gene>
<comment type="caution">
    <text evidence="8">The sequence shown here is derived from an EMBL/GenBank/DDBJ whole genome shotgun (WGS) entry which is preliminary data.</text>
</comment>
<feature type="transmembrane region" description="Helical" evidence="6">
    <location>
        <begin position="30"/>
        <end position="47"/>
    </location>
</feature>
<dbReference type="AlphaFoldDB" id="A0A2J8A509"/>
<dbReference type="GO" id="GO:0140359">
    <property type="term" value="F:ABC-type transporter activity"/>
    <property type="evidence" value="ECO:0007669"/>
    <property type="project" value="InterPro"/>
</dbReference>
<comment type="subcellular location">
    <subcellularLocation>
        <location evidence="1">Membrane</location>
        <topology evidence="1">Multi-pass membrane protein</topology>
    </subcellularLocation>
</comment>